<accession>A0A918MNR2</accession>
<dbReference type="AlphaFoldDB" id="A0A918MNR2"/>
<dbReference type="PANTHER" id="PTHR42784">
    <property type="entry name" value="PYRANOSE 2-OXIDASE"/>
    <property type="match status" value="1"/>
</dbReference>
<feature type="domain" description="Glucose-methanol-choline oxidoreductase N-terminal" evidence="6">
    <location>
        <begin position="8"/>
        <end position="337"/>
    </location>
</feature>
<organism evidence="8 9">
    <name type="scientific">Arenibacter certesii</name>
    <dbReference type="NCBI Taxonomy" id="228955"/>
    <lineage>
        <taxon>Bacteria</taxon>
        <taxon>Pseudomonadati</taxon>
        <taxon>Bacteroidota</taxon>
        <taxon>Flavobacteriia</taxon>
        <taxon>Flavobacteriales</taxon>
        <taxon>Flavobacteriaceae</taxon>
        <taxon>Arenibacter</taxon>
    </lineage>
</organism>
<dbReference type="Pfam" id="PF00732">
    <property type="entry name" value="GMC_oxred_N"/>
    <property type="match status" value="1"/>
</dbReference>
<dbReference type="EMBL" id="BMWP01000017">
    <property type="protein sequence ID" value="GGW39448.1"/>
    <property type="molecule type" value="Genomic_DNA"/>
</dbReference>
<evidence type="ECO:0000256" key="5">
    <source>
        <dbReference type="ARBA" id="ARBA00023002"/>
    </source>
</evidence>
<dbReference type="InterPro" id="IPR007867">
    <property type="entry name" value="GMC_OxRtase_C"/>
</dbReference>
<comment type="caution">
    <text evidence="8">The sequence shown here is derived from an EMBL/GenBank/DDBJ whole genome shotgun (WGS) entry which is preliminary data.</text>
</comment>
<comment type="cofactor">
    <cofactor evidence="1">
        <name>FAD</name>
        <dbReference type="ChEBI" id="CHEBI:57692"/>
    </cofactor>
</comment>
<proteinExistence type="inferred from homology"/>
<keyword evidence="5" id="KW-0560">Oxidoreductase</keyword>
<dbReference type="GO" id="GO:0050660">
    <property type="term" value="F:flavin adenine dinucleotide binding"/>
    <property type="evidence" value="ECO:0007669"/>
    <property type="project" value="InterPro"/>
</dbReference>
<evidence type="ECO:0000313" key="9">
    <source>
        <dbReference type="Proteomes" id="UP000634668"/>
    </source>
</evidence>
<dbReference type="Proteomes" id="UP000634668">
    <property type="component" value="Unassembled WGS sequence"/>
</dbReference>
<protein>
    <submittedName>
        <fullName evidence="8">GMC family oxidoreductase</fullName>
    </submittedName>
</protein>
<evidence type="ECO:0000259" key="6">
    <source>
        <dbReference type="Pfam" id="PF00732"/>
    </source>
</evidence>
<dbReference type="SUPFAM" id="SSF51905">
    <property type="entry name" value="FAD/NAD(P)-binding domain"/>
    <property type="match status" value="1"/>
</dbReference>
<dbReference type="InterPro" id="IPR000172">
    <property type="entry name" value="GMC_OxRdtase_N"/>
</dbReference>
<evidence type="ECO:0000256" key="3">
    <source>
        <dbReference type="ARBA" id="ARBA00022630"/>
    </source>
</evidence>
<evidence type="ECO:0000256" key="4">
    <source>
        <dbReference type="ARBA" id="ARBA00022827"/>
    </source>
</evidence>
<dbReference type="GO" id="GO:0016614">
    <property type="term" value="F:oxidoreductase activity, acting on CH-OH group of donors"/>
    <property type="evidence" value="ECO:0007669"/>
    <property type="project" value="InterPro"/>
</dbReference>
<keyword evidence="3" id="KW-0285">Flavoprotein</keyword>
<evidence type="ECO:0000256" key="2">
    <source>
        <dbReference type="ARBA" id="ARBA00010790"/>
    </source>
</evidence>
<dbReference type="Gene3D" id="3.50.50.60">
    <property type="entry name" value="FAD/NAD(P)-binding domain"/>
    <property type="match status" value="2"/>
</dbReference>
<evidence type="ECO:0000256" key="1">
    <source>
        <dbReference type="ARBA" id="ARBA00001974"/>
    </source>
</evidence>
<dbReference type="InterPro" id="IPR036188">
    <property type="entry name" value="FAD/NAD-bd_sf"/>
</dbReference>
<sequence>MKNNTYDAIVVGSGITGGWAAKELTEKGLETLVLERGKEVKHPQDYANTNKAPWDFKNFGAVTLEDKKAYHIQSKKYNFNAASKAFFVNDLEHPYTHPEDKPYRWFRGYQTGGRSLIWGRGAYRFSDLDFEANRKDGVGVDWPIRYKDIAPWYDYVERFIGVCGSKENIHHFPDGEFLPPFEMNRAEKVIKQRIESHYKNRKLIPNRAAHLTKVKPGQFKGRSQCMTRNLCHTGCPYGAYFSSNSSTLPAAQDTGKLTLKSNTIVISLLYDKGSNRVSGVRVMDANTKIETEYFARVVFLCASTIATTGLLLNSKSESFPNGLGNSSGVLGHYLMDHHKNISASGTLEGHLDSIYKGYRPSSVALPRFRNVDGNKMDFLRGYGLWGSAHREGINAAKAGVGADFKNSLPFPGNWKMSLSAYGECLPYYENKVELDIELKDQWGLPLIRISAEFKANEMKMREDMKEQAKEILEVAGLKDVVVIDGPSIHGDSVHEMGTARMGRDPKTSFLNGYNQSHDIPNLFVTDGSCMTSSSYMSPSLTYMALTARACDYAVKQMKDHVF</sequence>
<dbReference type="RefSeq" id="WP_034235332.1">
    <property type="nucleotide sequence ID" value="NZ_BMWP01000017.1"/>
</dbReference>
<dbReference type="InterPro" id="IPR051473">
    <property type="entry name" value="P2Ox-like"/>
</dbReference>
<keyword evidence="4" id="KW-0274">FAD</keyword>
<dbReference type="Pfam" id="PF05199">
    <property type="entry name" value="GMC_oxred_C"/>
    <property type="match status" value="1"/>
</dbReference>
<comment type="similarity">
    <text evidence="2">Belongs to the GMC oxidoreductase family.</text>
</comment>
<reference evidence="8" key="1">
    <citation type="journal article" date="2014" name="Int. J. Syst. Evol. Microbiol.">
        <title>Complete genome sequence of Corynebacterium casei LMG S-19264T (=DSM 44701T), isolated from a smear-ripened cheese.</title>
        <authorList>
            <consortium name="US DOE Joint Genome Institute (JGI-PGF)"/>
            <person name="Walter F."/>
            <person name="Albersmeier A."/>
            <person name="Kalinowski J."/>
            <person name="Ruckert C."/>
        </authorList>
    </citation>
    <scope>NUCLEOTIDE SEQUENCE</scope>
    <source>
        <strain evidence="8">KCTC 12113</strain>
    </source>
</reference>
<feature type="domain" description="Glucose-methanol-choline oxidoreductase C-terminal" evidence="7">
    <location>
        <begin position="426"/>
        <end position="545"/>
    </location>
</feature>
<reference evidence="8" key="2">
    <citation type="submission" date="2020-09" db="EMBL/GenBank/DDBJ databases">
        <authorList>
            <person name="Sun Q."/>
            <person name="Kim S."/>
        </authorList>
    </citation>
    <scope>NUCLEOTIDE SEQUENCE</scope>
    <source>
        <strain evidence="8">KCTC 12113</strain>
    </source>
</reference>
<evidence type="ECO:0000259" key="7">
    <source>
        <dbReference type="Pfam" id="PF05199"/>
    </source>
</evidence>
<dbReference type="SUPFAM" id="SSF54373">
    <property type="entry name" value="FAD-linked reductases, C-terminal domain"/>
    <property type="match status" value="1"/>
</dbReference>
<name>A0A918MNR2_9FLAO</name>
<gene>
    <name evidence="8" type="ORF">GCM10007383_25230</name>
</gene>
<keyword evidence="9" id="KW-1185">Reference proteome</keyword>
<dbReference type="PANTHER" id="PTHR42784:SF1">
    <property type="entry name" value="PYRANOSE 2-OXIDASE"/>
    <property type="match status" value="1"/>
</dbReference>
<evidence type="ECO:0000313" key="8">
    <source>
        <dbReference type="EMBL" id="GGW39448.1"/>
    </source>
</evidence>